<dbReference type="RefSeq" id="WP_008788452.1">
    <property type="nucleotide sequence ID" value="NZ_AKCB01000002.1"/>
</dbReference>
<sequence length="128" mass="14742">MYIVPTSESFKWEKYNLINPDTVKFVTYNGTVYYNKYLGLMQITLALQDNSHHGADYYIIGKFPEQLKHLIKKTVRLNDGICTSINGAATAMYLEIMENGDLRAVTAVGNPEGYRYRYNCVFNVDMFD</sequence>
<protein>
    <submittedName>
        <fullName evidence="1">Uncharacterized protein</fullName>
    </submittedName>
</protein>
<evidence type="ECO:0000313" key="2">
    <source>
        <dbReference type="Proteomes" id="UP000003157"/>
    </source>
</evidence>
<gene>
    <name evidence="1" type="ORF">HMPREF9488_01336</name>
</gene>
<comment type="caution">
    <text evidence="1">The sequence shown here is derived from an EMBL/GenBank/DDBJ whole genome shotgun (WGS) entry which is preliminary data.</text>
</comment>
<dbReference type="HOGENOM" id="CLU_1955875_0_0_9"/>
<dbReference type="EMBL" id="ADKX01000024">
    <property type="protein sequence ID" value="EFW05388.1"/>
    <property type="molecule type" value="Genomic_DNA"/>
</dbReference>
<reference evidence="1 2" key="1">
    <citation type="submission" date="2010-12" db="EMBL/GenBank/DDBJ databases">
        <title>The Genome Sequence of Coprobacillus sp. strain 29_1.</title>
        <authorList>
            <consortium name="The Broad Institute Genome Sequencing Platform"/>
            <person name="Earl A."/>
            <person name="Ward D."/>
            <person name="Feldgarden M."/>
            <person name="Gevers D."/>
            <person name="Daigneault M."/>
            <person name="Sibley C.D."/>
            <person name="White A."/>
            <person name="Strauss J."/>
            <person name="Allen-Vercoe E."/>
            <person name="Young S.K."/>
            <person name="Zeng Q."/>
            <person name="Gargeya S."/>
            <person name="Fitzgerald M."/>
            <person name="Haas B."/>
            <person name="Abouelleil A."/>
            <person name="Alvarado L."/>
            <person name="Arachchi H.M."/>
            <person name="Berlin A."/>
            <person name="Brown A."/>
            <person name="Chapman S.B."/>
            <person name="Chen Z."/>
            <person name="Dunbar C."/>
            <person name="Freedman E."/>
            <person name="Gearin G."/>
            <person name="Gellesch M."/>
            <person name="Goldberg J."/>
            <person name="Griggs A."/>
            <person name="Gujja S."/>
            <person name="Heilman E."/>
            <person name="Heiman D."/>
            <person name="Howarth C."/>
            <person name="Larson L."/>
            <person name="Lui A."/>
            <person name="MacDonald P.J.P."/>
            <person name="Mehta T."/>
            <person name="Montmayeur A."/>
            <person name="Murphy C."/>
            <person name="Neiman D."/>
            <person name="Pearson M."/>
            <person name="Priest M."/>
            <person name="Roberts A."/>
            <person name="Saif S."/>
            <person name="Shea T."/>
            <person name="Shenoy N."/>
            <person name="Sisk P."/>
            <person name="Stolte C."/>
            <person name="Sykes S."/>
            <person name="White J."/>
            <person name="Yandava C."/>
            <person name="Nusbaum C."/>
            <person name="Birren B."/>
        </authorList>
    </citation>
    <scope>NUCLEOTIDE SEQUENCE [LARGE SCALE GENOMIC DNA]</scope>
    <source>
        <strain evidence="1 2">29_1</strain>
    </source>
</reference>
<organism evidence="1 2">
    <name type="scientific">Coprobacillus cateniformis</name>
    <dbReference type="NCBI Taxonomy" id="100884"/>
    <lineage>
        <taxon>Bacteria</taxon>
        <taxon>Bacillati</taxon>
        <taxon>Bacillota</taxon>
        <taxon>Erysipelotrichia</taxon>
        <taxon>Erysipelotrichales</taxon>
        <taxon>Coprobacillaceae</taxon>
        <taxon>Coprobacillus</taxon>
    </lineage>
</organism>
<name>E7G998_9FIRM</name>
<keyword evidence="2" id="KW-1185">Reference proteome</keyword>
<evidence type="ECO:0000313" key="1">
    <source>
        <dbReference type="EMBL" id="EFW05388.1"/>
    </source>
</evidence>
<dbReference type="GeneID" id="78230968"/>
<dbReference type="STRING" id="100884.GCA_000269565_03180"/>
<dbReference type="AlphaFoldDB" id="E7G998"/>
<proteinExistence type="predicted"/>
<accession>E7G998</accession>
<dbReference type="Proteomes" id="UP000003157">
    <property type="component" value="Unassembled WGS sequence"/>
</dbReference>